<dbReference type="GeneID" id="106013157"/>
<dbReference type="PANTHER" id="PTHR33244">
    <property type="entry name" value="INTEGRASE CATALYTIC DOMAIN-CONTAINING PROTEIN-RELATED"/>
    <property type="match status" value="1"/>
</dbReference>
<dbReference type="Proteomes" id="UP000694888">
    <property type="component" value="Unplaced"/>
</dbReference>
<evidence type="ECO:0000256" key="1">
    <source>
        <dbReference type="SAM" id="MobiDB-lite"/>
    </source>
</evidence>
<dbReference type="PANTHER" id="PTHR33244:SF3">
    <property type="entry name" value="PEPTIDASE A2 DOMAIN-CONTAINING PROTEIN"/>
    <property type="match status" value="1"/>
</dbReference>
<feature type="compositionally biased region" description="Polar residues" evidence="1">
    <location>
        <begin position="71"/>
        <end position="83"/>
    </location>
</feature>
<protein>
    <submittedName>
        <fullName evidence="3">Uncharacterized protein LOC106013157</fullName>
    </submittedName>
</protein>
<organism evidence="2 3">
    <name type="scientific">Aplysia californica</name>
    <name type="common">California sea hare</name>
    <dbReference type="NCBI Taxonomy" id="6500"/>
    <lineage>
        <taxon>Eukaryota</taxon>
        <taxon>Metazoa</taxon>
        <taxon>Spiralia</taxon>
        <taxon>Lophotrochozoa</taxon>
        <taxon>Mollusca</taxon>
        <taxon>Gastropoda</taxon>
        <taxon>Heterobranchia</taxon>
        <taxon>Euthyneura</taxon>
        <taxon>Tectipleura</taxon>
        <taxon>Aplysiida</taxon>
        <taxon>Aplysioidea</taxon>
        <taxon>Aplysiidae</taxon>
        <taxon>Aplysia</taxon>
    </lineage>
</organism>
<evidence type="ECO:0000313" key="2">
    <source>
        <dbReference type="Proteomes" id="UP000694888"/>
    </source>
</evidence>
<keyword evidence="2" id="KW-1185">Reference proteome</keyword>
<gene>
    <name evidence="3" type="primary">LOC106013157</name>
</gene>
<dbReference type="RefSeq" id="XP_012943606.1">
    <property type="nucleotide sequence ID" value="XM_013088152.2"/>
</dbReference>
<feature type="compositionally biased region" description="Polar residues" evidence="1">
    <location>
        <begin position="127"/>
        <end position="142"/>
    </location>
</feature>
<accession>A0ABM1A9V7</accession>
<feature type="region of interest" description="Disordered" evidence="1">
    <location>
        <begin position="71"/>
        <end position="142"/>
    </location>
</feature>
<feature type="compositionally biased region" description="Polar residues" evidence="1">
    <location>
        <begin position="104"/>
        <end position="121"/>
    </location>
</feature>
<reference evidence="3" key="1">
    <citation type="submission" date="2025-08" db="UniProtKB">
        <authorList>
            <consortium name="RefSeq"/>
        </authorList>
    </citation>
    <scope>IDENTIFICATION</scope>
</reference>
<name>A0ABM1A9V7_APLCA</name>
<sequence>MLPQLQVGDHVYVQNLVGNHPRKWERTGVVTEVRQFHQYVVRVGGSGRITLRNRQHLRKFTPFHKTSTVITGITPITPQSARQQKGPDLDSQVTPSPPPEKSQQETAQESFSGMTQNQLPSCRTAPTHLTQDQPHPTARLSQ</sequence>
<proteinExistence type="predicted"/>
<evidence type="ECO:0000313" key="3">
    <source>
        <dbReference type="RefSeq" id="XP_012943606.1"/>
    </source>
</evidence>